<dbReference type="KEGG" id="rsq:Rsph17025_4132"/>
<organism evidence="1">
    <name type="scientific">Cereibacter sphaeroides (strain ATCC 17025 / ATH 2.4.3)</name>
    <name type="common">Rhodobacter sphaeroides</name>
    <dbReference type="NCBI Taxonomy" id="349102"/>
    <lineage>
        <taxon>Bacteria</taxon>
        <taxon>Pseudomonadati</taxon>
        <taxon>Pseudomonadota</taxon>
        <taxon>Alphaproteobacteria</taxon>
        <taxon>Rhodobacterales</taxon>
        <taxon>Paracoccaceae</taxon>
        <taxon>Cereibacter</taxon>
    </lineage>
</organism>
<dbReference type="InterPro" id="IPR011059">
    <property type="entry name" value="Metal-dep_hydrolase_composite"/>
</dbReference>
<dbReference type="EC" id="3.5.1.25" evidence="1"/>
<keyword evidence="1" id="KW-0378">Hydrolase</keyword>
<dbReference type="AlphaFoldDB" id="A4X019"/>
<gene>
    <name evidence="1" type="ordered locus">Rsph17025_4132</name>
</gene>
<dbReference type="BioCyc" id="RSPH349102:G1G8M-4264-MONOMER"/>
<accession>A4X019</accession>
<evidence type="ECO:0000313" key="1">
    <source>
        <dbReference type="EMBL" id="ABP72983.1"/>
    </source>
</evidence>
<proteinExistence type="predicted"/>
<dbReference type="Gene3D" id="2.30.40.10">
    <property type="entry name" value="Urease, subunit C, domain 1"/>
    <property type="match status" value="1"/>
</dbReference>
<protein>
    <submittedName>
        <fullName evidence="1">N-acetylglucosamine 6-phosphate deacetylase</fullName>
        <ecNumber evidence="1">3.5.1.25</ecNumber>
    </submittedName>
</protein>
<sequence>MFIREGVTMPLIERVRPELLYARRLYDGVGDRPNFEQIIEIVDGRIAAIRPATVADARDGSLPEFNLVAPGFIDLQINGAGDTQFNFDPRGPEDGDSEPCARALGLEGAVGSVCPGLRASFTCLTSDLEVAAVMVDGQFPDLARA</sequence>
<dbReference type="HOGENOM" id="CLU_1785408_0_0_5"/>
<geneLocation type="plasmid" evidence="1">
    <name>pRSPA02</name>
</geneLocation>
<reference evidence="1" key="1">
    <citation type="submission" date="2007-04" db="EMBL/GenBank/DDBJ databases">
        <title>Complete sequence of plasmid pRSPA02 of Rhodobacter sphaeroides ATCC 17025.</title>
        <authorList>
            <consortium name="US DOE Joint Genome Institute"/>
            <person name="Copeland A."/>
            <person name="Lucas S."/>
            <person name="Lapidus A."/>
            <person name="Barry K."/>
            <person name="Detter J.C."/>
            <person name="Glavina del Rio T."/>
            <person name="Hammon N."/>
            <person name="Israni S."/>
            <person name="Dalin E."/>
            <person name="Tice H."/>
            <person name="Pitluck S."/>
            <person name="Chertkov O."/>
            <person name="Brettin T."/>
            <person name="Bruce D."/>
            <person name="Han C."/>
            <person name="Schmutz J."/>
            <person name="Larimer F."/>
            <person name="Land M."/>
            <person name="Hauser L."/>
            <person name="Kyrpides N."/>
            <person name="Kim E."/>
            <person name="Richardson P."/>
            <person name="Mackenzie C."/>
            <person name="Choudhary M."/>
            <person name="Donohue T.J."/>
            <person name="Kaplan S."/>
        </authorList>
    </citation>
    <scope>NUCLEOTIDE SEQUENCE [LARGE SCALE GENOMIC DNA]</scope>
    <source>
        <strain evidence="1">ATCC 17025</strain>
        <plasmid evidence="1">pRSPA02</plasmid>
    </source>
</reference>
<dbReference type="GO" id="GO:0008448">
    <property type="term" value="F:N-acetylglucosamine-6-phosphate deacetylase activity"/>
    <property type="evidence" value="ECO:0007669"/>
    <property type="project" value="UniProtKB-EC"/>
</dbReference>
<name>A4X019_CERS5</name>
<keyword evidence="1" id="KW-0614">Plasmid</keyword>
<dbReference type="EMBL" id="CP000663">
    <property type="protein sequence ID" value="ABP72983.1"/>
    <property type="molecule type" value="Genomic_DNA"/>
</dbReference>